<keyword evidence="14" id="KW-1185">Reference proteome</keyword>
<protein>
    <recommendedName>
        <fullName evidence="3">Vesicle transport protein USE1</fullName>
    </recommendedName>
    <alternativeName>
        <fullName evidence="11">USE1-like protein</fullName>
    </alternativeName>
</protein>
<keyword evidence="5 12" id="KW-0812">Transmembrane</keyword>
<evidence type="ECO:0000256" key="1">
    <source>
        <dbReference type="ARBA" id="ARBA00004163"/>
    </source>
</evidence>
<keyword evidence="4" id="KW-0813">Transport</keyword>
<dbReference type="PANTHER" id="PTHR13050:SF7">
    <property type="entry name" value="VESICLE TRANSPORT PROTEIN USE1"/>
    <property type="match status" value="1"/>
</dbReference>
<feature type="transmembrane region" description="Helical" evidence="12">
    <location>
        <begin position="220"/>
        <end position="243"/>
    </location>
</feature>
<dbReference type="PANTHER" id="PTHR13050">
    <property type="entry name" value="USE1-LIKE PROTEIN"/>
    <property type="match status" value="1"/>
</dbReference>
<dbReference type="GO" id="GO:0005789">
    <property type="term" value="C:endoplasmic reticulum membrane"/>
    <property type="evidence" value="ECO:0007669"/>
    <property type="project" value="UniProtKB-SubCell"/>
</dbReference>
<keyword evidence="7" id="KW-0931">ER-Golgi transport</keyword>
<sequence length="246" mass="28657">MAPVSRLESQFERFLRKCETLISRRDPCDWRLQKYIEALNEQLNQLKSTNVLRPSEEQLKEYTKKVNFLKGVLQVEKLENSSQKLLATQLLSPVASPSQEQHSKAKEIYLQSQTKYATEIRNELFGKDGTEVRQRVVNSGLSEDDVDAMLRHQQSVQEKCAEEMLVLTRNLKENALMAKHIIKKDIECLENSAKLAGKNFDNLRQSSDIVSDFVKRSCQYWLWIMLALVSLTFLWMVVFIRLFPKK</sequence>
<evidence type="ECO:0000256" key="7">
    <source>
        <dbReference type="ARBA" id="ARBA00022892"/>
    </source>
</evidence>
<organism evidence="13 14">
    <name type="scientific">Dinothrombium tinctorium</name>
    <dbReference type="NCBI Taxonomy" id="1965070"/>
    <lineage>
        <taxon>Eukaryota</taxon>
        <taxon>Metazoa</taxon>
        <taxon>Ecdysozoa</taxon>
        <taxon>Arthropoda</taxon>
        <taxon>Chelicerata</taxon>
        <taxon>Arachnida</taxon>
        <taxon>Acari</taxon>
        <taxon>Acariformes</taxon>
        <taxon>Trombidiformes</taxon>
        <taxon>Prostigmata</taxon>
        <taxon>Anystina</taxon>
        <taxon>Parasitengona</taxon>
        <taxon>Trombidioidea</taxon>
        <taxon>Trombidiidae</taxon>
        <taxon>Dinothrombium</taxon>
    </lineage>
</organism>
<comment type="similarity">
    <text evidence="2">Belongs to the USE1 family.</text>
</comment>
<dbReference type="STRING" id="1965070.A0A3S3NLR5"/>
<evidence type="ECO:0000256" key="6">
    <source>
        <dbReference type="ARBA" id="ARBA00022824"/>
    </source>
</evidence>
<evidence type="ECO:0000256" key="9">
    <source>
        <dbReference type="ARBA" id="ARBA00022989"/>
    </source>
</evidence>
<dbReference type="GO" id="GO:0031201">
    <property type="term" value="C:SNARE complex"/>
    <property type="evidence" value="ECO:0007669"/>
    <property type="project" value="TreeGrafter"/>
</dbReference>
<evidence type="ECO:0000313" key="13">
    <source>
        <dbReference type="EMBL" id="RWS05168.1"/>
    </source>
</evidence>
<evidence type="ECO:0000256" key="4">
    <source>
        <dbReference type="ARBA" id="ARBA00022448"/>
    </source>
</evidence>
<comment type="caution">
    <text evidence="13">The sequence shown here is derived from an EMBL/GenBank/DDBJ whole genome shotgun (WGS) entry which is preliminary data.</text>
</comment>
<dbReference type="GO" id="GO:0005484">
    <property type="term" value="F:SNAP receptor activity"/>
    <property type="evidence" value="ECO:0007669"/>
    <property type="project" value="TreeGrafter"/>
</dbReference>
<evidence type="ECO:0000256" key="2">
    <source>
        <dbReference type="ARBA" id="ARBA00007891"/>
    </source>
</evidence>
<evidence type="ECO:0000256" key="3">
    <source>
        <dbReference type="ARBA" id="ARBA00015843"/>
    </source>
</evidence>
<dbReference type="GO" id="GO:0006890">
    <property type="term" value="P:retrograde vesicle-mediated transport, Golgi to endoplasmic reticulum"/>
    <property type="evidence" value="ECO:0007669"/>
    <property type="project" value="TreeGrafter"/>
</dbReference>
<keyword evidence="8" id="KW-0653">Protein transport</keyword>
<dbReference type="Proteomes" id="UP000285301">
    <property type="component" value="Unassembled WGS sequence"/>
</dbReference>
<evidence type="ECO:0000313" key="14">
    <source>
        <dbReference type="Proteomes" id="UP000285301"/>
    </source>
</evidence>
<evidence type="ECO:0000256" key="5">
    <source>
        <dbReference type="ARBA" id="ARBA00022692"/>
    </source>
</evidence>
<evidence type="ECO:0000256" key="12">
    <source>
        <dbReference type="SAM" id="Phobius"/>
    </source>
</evidence>
<dbReference type="OrthoDB" id="4506189at2759"/>
<name>A0A3S3NLR5_9ACAR</name>
<dbReference type="CDD" id="cd15860">
    <property type="entry name" value="SNARE_USE1"/>
    <property type="match status" value="1"/>
</dbReference>
<dbReference type="GO" id="GO:0015031">
    <property type="term" value="P:protein transport"/>
    <property type="evidence" value="ECO:0007669"/>
    <property type="project" value="UniProtKB-KW"/>
</dbReference>
<keyword evidence="10 12" id="KW-0472">Membrane</keyword>
<dbReference type="Pfam" id="PF09753">
    <property type="entry name" value="Use1"/>
    <property type="match status" value="1"/>
</dbReference>
<gene>
    <name evidence="13" type="ORF">B4U79_01520</name>
</gene>
<dbReference type="InterPro" id="IPR019150">
    <property type="entry name" value="Vesicle_transport_protein_Use1"/>
</dbReference>
<dbReference type="EMBL" id="NCKU01004979">
    <property type="protein sequence ID" value="RWS05168.1"/>
    <property type="molecule type" value="Genomic_DNA"/>
</dbReference>
<dbReference type="AlphaFoldDB" id="A0A3S3NLR5"/>
<evidence type="ECO:0000256" key="11">
    <source>
        <dbReference type="ARBA" id="ARBA00032711"/>
    </source>
</evidence>
<comment type="subcellular location">
    <subcellularLocation>
        <location evidence="1">Endoplasmic reticulum membrane</location>
        <topology evidence="1">Single-pass type IV membrane protein</topology>
    </subcellularLocation>
</comment>
<accession>A0A3S3NLR5</accession>
<keyword evidence="9 12" id="KW-1133">Transmembrane helix</keyword>
<reference evidence="13 14" key="1">
    <citation type="journal article" date="2018" name="Gigascience">
        <title>Genomes of trombidid mites reveal novel predicted allergens and laterally-transferred genes associated with secondary metabolism.</title>
        <authorList>
            <person name="Dong X."/>
            <person name="Chaisiri K."/>
            <person name="Xia D."/>
            <person name="Armstrong S.D."/>
            <person name="Fang Y."/>
            <person name="Donnelly M.J."/>
            <person name="Kadowaki T."/>
            <person name="McGarry J.W."/>
            <person name="Darby A.C."/>
            <person name="Makepeace B.L."/>
        </authorList>
    </citation>
    <scope>NUCLEOTIDE SEQUENCE [LARGE SCALE GENOMIC DNA]</scope>
    <source>
        <strain evidence="13">UoL-WK</strain>
    </source>
</reference>
<proteinExistence type="inferred from homology"/>
<keyword evidence="6" id="KW-0256">Endoplasmic reticulum</keyword>
<evidence type="ECO:0000256" key="8">
    <source>
        <dbReference type="ARBA" id="ARBA00022927"/>
    </source>
</evidence>
<evidence type="ECO:0000256" key="10">
    <source>
        <dbReference type="ARBA" id="ARBA00023136"/>
    </source>
</evidence>